<proteinExistence type="inferred from homology"/>
<organism evidence="4">
    <name type="scientific">Chromera velia CCMP2878</name>
    <dbReference type="NCBI Taxonomy" id="1169474"/>
    <lineage>
        <taxon>Eukaryota</taxon>
        <taxon>Sar</taxon>
        <taxon>Alveolata</taxon>
        <taxon>Colpodellida</taxon>
        <taxon>Chromeraceae</taxon>
        <taxon>Chromera</taxon>
    </lineage>
</organism>
<dbReference type="Gene3D" id="1.10.1900.20">
    <property type="entry name" value="Ribosomal protein L20"/>
    <property type="match status" value="1"/>
</dbReference>
<dbReference type="AlphaFoldDB" id="A0A0G4FF87"/>
<dbReference type="Pfam" id="PF00453">
    <property type="entry name" value="Ribosomal_L20"/>
    <property type="match status" value="1"/>
</dbReference>
<accession>A0A0G4FF87</accession>
<dbReference type="GO" id="GO:0003735">
    <property type="term" value="F:structural constituent of ribosome"/>
    <property type="evidence" value="ECO:0007669"/>
    <property type="project" value="InterPro"/>
</dbReference>
<sequence>MRQDFYTRLKRKRRFRVYWMSKINIASREWNLTYAHLTCGLRHANIWIDRKNLCTLAETEPVSFKALVDEAKRLYYVQASKPRNIEDL</sequence>
<dbReference type="EMBL" id="CDMZ01000324">
    <property type="protein sequence ID" value="CEM11821.1"/>
    <property type="molecule type" value="Genomic_DNA"/>
</dbReference>
<dbReference type="GO" id="GO:0019843">
    <property type="term" value="F:rRNA binding"/>
    <property type="evidence" value="ECO:0007669"/>
    <property type="project" value="InterPro"/>
</dbReference>
<keyword evidence="2" id="KW-0689">Ribosomal protein</keyword>
<comment type="similarity">
    <text evidence="1">Belongs to the bacterial ribosomal protein bL20 family.</text>
</comment>
<name>A0A0G4FF87_9ALVE</name>
<evidence type="ECO:0000256" key="3">
    <source>
        <dbReference type="ARBA" id="ARBA00023274"/>
    </source>
</evidence>
<gene>
    <name evidence="4" type="ORF">Cvel_16670</name>
</gene>
<dbReference type="GO" id="GO:0005840">
    <property type="term" value="C:ribosome"/>
    <property type="evidence" value="ECO:0007669"/>
    <property type="project" value="UniProtKB-KW"/>
</dbReference>
<protein>
    <submittedName>
        <fullName evidence="4">Uncharacterized protein</fullName>
    </submittedName>
</protein>
<dbReference type="GO" id="GO:1990904">
    <property type="term" value="C:ribonucleoprotein complex"/>
    <property type="evidence" value="ECO:0007669"/>
    <property type="project" value="UniProtKB-KW"/>
</dbReference>
<evidence type="ECO:0000256" key="2">
    <source>
        <dbReference type="ARBA" id="ARBA00022980"/>
    </source>
</evidence>
<dbReference type="VEuPathDB" id="CryptoDB:Cvel_16670"/>
<dbReference type="PANTHER" id="PTHR10986">
    <property type="entry name" value="39S RIBOSOMAL PROTEIN L20"/>
    <property type="match status" value="1"/>
</dbReference>
<reference evidence="4" key="1">
    <citation type="submission" date="2014-11" db="EMBL/GenBank/DDBJ databases">
        <authorList>
            <person name="Otto D Thomas"/>
            <person name="Naeem Raeece"/>
        </authorList>
    </citation>
    <scope>NUCLEOTIDE SEQUENCE</scope>
</reference>
<dbReference type="InterPro" id="IPR005813">
    <property type="entry name" value="Ribosomal_bL20"/>
</dbReference>
<evidence type="ECO:0000256" key="1">
    <source>
        <dbReference type="ARBA" id="ARBA00007698"/>
    </source>
</evidence>
<dbReference type="GO" id="GO:0006412">
    <property type="term" value="P:translation"/>
    <property type="evidence" value="ECO:0007669"/>
    <property type="project" value="InterPro"/>
</dbReference>
<dbReference type="SUPFAM" id="SSF74731">
    <property type="entry name" value="Ribosomal protein L20"/>
    <property type="match status" value="1"/>
</dbReference>
<dbReference type="InterPro" id="IPR035566">
    <property type="entry name" value="Ribosomal_protein_bL20_C"/>
</dbReference>
<keyword evidence="3" id="KW-0687">Ribonucleoprotein</keyword>
<evidence type="ECO:0000313" key="4">
    <source>
        <dbReference type="EMBL" id="CEM11821.1"/>
    </source>
</evidence>